<reference evidence="1 2" key="1">
    <citation type="journal article" date="2020" name="Nature">
        <title>Six reference-quality genomes reveal evolution of bat adaptations.</title>
        <authorList>
            <person name="Jebb D."/>
            <person name="Huang Z."/>
            <person name="Pippel M."/>
            <person name="Hughes G.M."/>
            <person name="Lavrichenko K."/>
            <person name="Devanna P."/>
            <person name="Winkler S."/>
            <person name="Jermiin L.S."/>
            <person name="Skirmuntt E.C."/>
            <person name="Katzourakis A."/>
            <person name="Burkitt-Gray L."/>
            <person name="Ray D.A."/>
            <person name="Sullivan K.A.M."/>
            <person name="Roscito J.G."/>
            <person name="Kirilenko B.M."/>
            <person name="Davalos L.M."/>
            <person name="Corthals A.P."/>
            <person name="Power M.L."/>
            <person name="Jones G."/>
            <person name="Ransome R.D."/>
            <person name="Dechmann D.K.N."/>
            <person name="Locatelli A.G."/>
            <person name="Puechmaille S.J."/>
            <person name="Fedrigo O."/>
            <person name="Jarvis E.D."/>
            <person name="Hiller M."/>
            <person name="Vernes S.C."/>
            <person name="Myers E.W."/>
            <person name="Teeling E.C."/>
        </authorList>
    </citation>
    <scope>NUCLEOTIDE SEQUENCE [LARGE SCALE GENOMIC DNA]</scope>
    <source>
        <strain evidence="1">MRouAeg1</strain>
        <tissue evidence="1">Muscle</tissue>
    </source>
</reference>
<comment type="caution">
    <text evidence="1">The sequence shown here is derived from an EMBL/GenBank/DDBJ whole genome shotgun (WGS) entry which is preliminary data.</text>
</comment>
<organism evidence="1 2">
    <name type="scientific">Rousettus aegyptiacus</name>
    <name type="common">Egyptian fruit bat</name>
    <name type="synonym">Pteropus aegyptiacus</name>
    <dbReference type="NCBI Taxonomy" id="9407"/>
    <lineage>
        <taxon>Eukaryota</taxon>
        <taxon>Metazoa</taxon>
        <taxon>Chordata</taxon>
        <taxon>Craniata</taxon>
        <taxon>Vertebrata</taxon>
        <taxon>Euteleostomi</taxon>
        <taxon>Mammalia</taxon>
        <taxon>Eutheria</taxon>
        <taxon>Laurasiatheria</taxon>
        <taxon>Chiroptera</taxon>
        <taxon>Yinpterochiroptera</taxon>
        <taxon>Pteropodoidea</taxon>
        <taxon>Pteropodidae</taxon>
        <taxon>Rousettinae</taxon>
        <taxon>Rousettus</taxon>
    </lineage>
</organism>
<protein>
    <submittedName>
        <fullName evidence="1">Uncharacterized protein</fullName>
    </submittedName>
</protein>
<dbReference type="AlphaFoldDB" id="A0A7J8D6U8"/>
<evidence type="ECO:0000313" key="2">
    <source>
        <dbReference type="Proteomes" id="UP000593571"/>
    </source>
</evidence>
<dbReference type="Proteomes" id="UP000593571">
    <property type="component" value="Unassembled WGS sequence"/>
</dbReference>
<gene>
    <name evidence="1" type="ORF">HJG63_008778</name>
</gene>
<proteinExistence type="predicted"/>
<name>A0A7J8D6U8_ROUAE</name>
<keyword evidence="2" id="KW-1185">Reference proteome</keyword>
<evidence type="ECO:0000313" key="1">
    <source>
        <dbReference type="EMBL" id="KAF6418756.1"/>
    </source>
</evidence>
<dbReference type="EMBL" id="JACASE010000013">
    <property type="protein sequence ID" value="KAF6418756.1"/>
    <property type="molecule type" value="Genomic_DNA"/>
</dbReference>
<accession>A0A7J8D6U8</accession>
<sequence length="154" mass="17235">MRKPRTVSMDMNLASLIRMCIKMEQRKGKILQERDAGRCGKLSLAISKILSLVQSSVSQKEHRCRRAKAPCSRLSKNRTRASGWFHFPPLLPDFVTLTVHSATDPPSATPIPPGPNPLGQVKRNDLSPQGHTWGFFTIPVIFQEASSLILYPRC</sequence>